<protein>
    <submittedName>
        <fullName evidence="3">Uncharacterized protein</fullName>
    </submittedName>
</protein>
<keyword evidence="2" id="KW-0472">Membrane</keyword>
<reference evidence="3 4" key="1">
    <citation type="submission" date="2019-07" db="EMBL/GenBank/DDBJ databases">
        <title>Gastrointestinal microbiota of Peromyscus leucopus, the white-footed mouse.</title>
        <authorList>
            <person name="Milovic A."/>
            <person name="Bassam K."/>
            <person name="Barbour A.G."/>
        </authorList>
    </citation>
    <scope>NUCLEOTIDE SEQUENCE [LARGE SCALE GENOMIC DNA]</scope>
    <source>
        <strain evidence="3 4">LL7</strain>
    </source>
</reference>
<proteinExistence type="predicted"/>
<organism evidence="3 4">
    <name type="scientific">Limosilactobacillus reuteri</name>
    <name type="common">Lactobacillus reuteri</name>
    <dbReference type="NCBI Taxonomy" id="1598"/>
    <lineage>
        <taxon>Bacteria</taxon>
        <taxon>Bacillati</taxon>
        <taxon>Bacillota</taxon>
        <taxon>Bacilli</taxon>
        <taxon>Lactobacillales</taxon>
        <taxon>Lactobacillaceae</taxon>
        <taxon>Limosilactobacillus</taxon>
    </lineage>
</organism>
<evidence type="ECO:0000256" key="1">
    <source>
        <dbReference type="SAM" id="MobiDB-lite"/>
    </source>
</evidence>
<feature type="region of interest" description="Disordered" evidence="1">
    <location>
        <begin position="1"/>
        <end position="21"/>
    </location>
</feature>
<gene>
    <name evidence="3" type="ORF">FOD75_07725</name>
</gene>
<dbReference type="EMBL" id="CP041676">
    <property type="protein sequence ID" value="QDR72957.1"/>
    <property type="molecule type" value="Genomic_DNA"/>
</dbReference>
<feature type="transmembrane region" description="Helical" evidence="2">
    <location>
        <begin position="181"/>
        <end position="201"/>
    </location>
</feature>
<sequence length="285" mass="31526">MTTRSELRAQRQEKVEKSVEKSIEETPKKRHFLYCLWGVICVTLLGLTLLINSTLLNVNFVKEEVTSSSLESVMLNQVNSSLTQYGISTSVLKKSDTDKLINQAIDQVYAGEKINLDLSPIVNNVSASVNSQLAQYGLSTSILPAGSSSAIAGNINSVVNSQLNTPEVTQLINGIKIAKTVVNIILVISIISLVILILKGLWQHHLIGSFRWICLWGTILYTGIVMTIHAIALQMGAGQPDISPFIFQVANDFQQTGFHGSMMMIVISIVLFMLHFVKRKWQPRQ</sequence>
<feature type="transmembrane region" description="Helical" evidence="2">
    <location>
        <begin position="257"/>
        <end position="277"/>
    </location>
</feature>
<evidence type="ECO:0000256" key="2">
    <source>
        <dbReference type="SAM" id="Phobius"/>
    </source>
</evidence>
<dbReference type="RefSeq" id="WP_020842965.1">
    <property type="nucleotide sequence ID" value="NZ_CP041676.1"/>
</dbReference>
<evidence type="ECO:0000313" key="3">
    <source>
        <dbReference type="EMBL" id="QDR72957.1"/>
    </source>
</evidence>
<dbReference type="AlphaFoldDB" id="A0A4S2E563"/>
<feature type="transmembrane region" description="Helical" evidence="2">
    <location>
        <begin position="213"/>
        <end position="237"/>
    </location>
</feature>
<dbReference type="Proteomes" id="UP000316394">
    <property type="component" value="Chromosome"/>
</dbReference>
<keyword evidence="2" id="KW-0812">Transmembrane</keyword>
<keyword evidence="2" id="KW-1133">Transmembrane helix</keyword>
<name>A0A4S2E563_LIMRT</name>
<feature type="transmembrane region" description="Helical" evidence="2">
    <location>
        <begin position="31"/>
        <end position="51"/>
    </location>
</feature>
<evidence type="ECO:0000313" key="4">
    <source>
        <dbReference type="Proteomes" id="UP000316394"/>
    </source>
</evidence>
<accession>A0A4S2E563</accession>